<dbReference type="STRING" id="516051.VC82_2468"/>
<accession>A0A0D5YVZ5</accession>
<protein>
    <recommendedName>
        <fullName evidence="1">TfoX N-terminal domain-containing protein</fullName>
    </recommendedName>
</protein>
<dbReference type="EMBL" id="CP011071">
    <property type="protein sequence ID" value="AKA36044.1"/>
    <property type="molecule type" value="Genomic_DNA"/>
</dbReference>
<gene>
    <name evidence="2" type="ORF">VC82_2468</name>
</gene>
<dbReference type="HOGENOM" id="CLU_136016_1_0_10"/>
<organism evidence="2 3">
    <name type="scientific">Flagellimonas lutaonensis</name>
    <dbReference type="NCBI Taxonomy" id="516051"/>
    <lineage>
        <taxon>Bacteria</taxon>
        <taxon>Pseudomonadati</taxon>
        <taxon>Bacteroidota</taxon>
        <taxon>Flavobacteriia</taxon>
        <taxon>Flavobacteriales</taxon>
        <taxon>Flavobacteriaceae</taxon>
        <taxon>Flagellimonas</taxon>
    </lineage>
</organism>
<reference evidence="2 3" key="1">
    <citation type="submission" date="2015-03" db="EMBL/GenBank/DDBJ databases">
        <title>Complete genome sequence of Muricauda lutaonensis CC-HSB-11T, isolated from a coastal hot spring.</title>
        <authorList>
            <person name="Kim K.M."/>
        </authorList>
    </citation>
    <scope>NUCLEOTIDE SEQUENCE [LARGE SCALE GENOMIC DNA]</scope>
    <source>
        <strain evidence="2 3">CC-HSB-11</strain>
    </source>
</reference>
<dbReference type="PATRIC" id="fig|516051.4.peg.2532"/>
<evidence type="ECO:0000259" key="1">
    <source>
        <dbReference type="Pfam" id="PF04993"/>
    </source>
</evidence>
<sequence length="110" mass="12774">MRYNQEFARRISAALKSFPEKFEEKKMFGGIAYLYKGKMTVGIVKDDLMVRVVEAKMPAALQKPHVRPMDFTKRPMKEFVFVSPEGCTTEQVLHYYIELGLEHAKSKLKN</sequence>
<dbReference type="SUPFAM" id="SSF159894">
    <property type="entry name" value="YgaC/TfoX-N like"/>
    <property type="match status" value="1"/>
</dbReference>
<dbReference type="KEGG" id="mlt:VC82_2468"/>
<keyword evidence="3" id="KW-1185">Reference proteome</keyword>
<dbReference type="AlphaFoldDB" id="A0A0D5YVZ5"/>
<dbReference type="InterPro" id="IPR007076">
    <property type="entry name" value="TfoX_N"/>
</dbReference>
<evidence type="ECO:0000313" key="3">
    <source>
        <dbReference type="Proteomes" id="UP000032726"/>
    </source>
</evidence>
<evidence type="ECO:0000313" key="2">
    <source>
        <dbReference type="EMBL" id="AKA36044.1"/>
    </source>
</evidence>
<name>A0A0D5YVZ5_9FLAO</name>
<dbReference type="Gene3D" id="3.30.1460.30">
    <property type="entry name" value="YgaC/TfoX-N like chaperone"/>
    <property type="match status" value="1"/>
</dbReference>
<dbReference type="Proteomes" id="UP000032726">
    <property type="component" value="Chromosome"/>
</dbReference>
<dbReference type="Pfam" id="PF04993">
    <property type="entry name" value="TfoX_N"/>
    <property type="match status" value="1"/>
</dbReference>
<feature type="domain" description="TfoX N-terminal" evidence="1">
    <location>
        <begin position="20"/>
        <end position="104"/>
    </location>
</feature>
<dbReference type="OrthoDB" id="214902at2"/>
<proteinExistence type="predicted"/>
<dbReference type="RefSeq" id="WP_045802624.1">
    <property type="nucleotide sequence ID" value="NZ_CP011071.1"/>
</dbReference>